<feature type="modified residue" description="4-aspartylphosphate" evidence="2">
    <location>
        <position position="51"/>
    </location>
</feature>
<protein>
    <submittedName>
        <fullName evidence="4">Two-component system response regulator</fullName>
    </submittedName>
</protein>
<evidence type="ECO:0000259" key="3">
    <source>
        <dbReference type="PROSITE" id="PS50110"/>
    </source>
</evidence>
<feature type="domain" description="Response regulatory" evidence="3">
    <location>
        <begin position="2"/>
        <end position="114"/>
    </location>
</feature>
<dbReference type="AlphaFoldDB" id="A0A254NBH3"/>
<proteinExistence type="predicted"/>
<evidence type="ECO:0000313" key="5">
    <source>
        <dbReference type="Proteomes" id="UP000197446"/>
    </source>
</evidence>
<dbReference type="Proteomes" id="UP000197446">
    <property type="component" value="Unassembled WGS sequence"/>
</dbReference>
<dbReference type="SUPFAM" id="SSF52172">
    <property type="entry name" value="CheY-like"/>
    <property type="match status" value="1"/>
</dbReference>
<dbReference type="Pfam" id="PF00072">
    <property type="entry name" value="Response_reg"/>
    <property type="match status" value="1"/>
</dbReference>
<name>A0A254NBH3_9BURK</name>
<reference evidence="4 5" key="1">
    <citation type="journal article" date="2007" name="Int. J. Syst. Evol. Microbiol.">
        <title>Description of Pelomonas aquatica sp. nov. and Pelomonas puraquae sp. nov., isolated from industrial and haemodialysis water.</title>
        <authorList>
            <person name="Gomila M."/>
            <person name="Bowien B."/>
            <person name="Falsen E."/>
            <person name="Moore E.R."/>
            <person name="Lalucat J."/>
        </authorList>
    </citation>
    <scope>NUCLEOTIDE SEQUENCE [LARGE SCALE GENOMIC DNA]</scope>
    <source>
        <strain evidence="4 5">CCUG 52769</strain>
    </source>
</reference>
<dbReference type="InterPro" id="IPR011006">
    <property type="entry name" value="CheY-like_superfamily"/>
</dbReference>
<comment type="caution">
    <text evidence="4">The sequence shown here is derived from an EMBL/GenBank/DDBJ whole genome shotgun (WGS) entry which is preliminary data.</text>
</comment>
<dbReference type="InterPro" id="IPR001789">
    <property type="entry name" value="Sig_transdc_resp-reg_receiver"/>
</dbReference>
<dbReference type="GO" id="GO:0000160">
    <property type="term" value="P:phosphorelay signal transduction system"/>
    <property type="evidence" value="ECO:0007669"/>
    <property type="project" value="InterPro"/>
</dbReference>
<dbReference type="PROSITE" id="PS50110">
    <property type="entry name" value="RESPONSE_REGULATORY"/>
    <property type="match status" value="1"/>
</dbReference>
<gene>
    <name evidence="4" type="ORF">CDO81_19390</name>
</gene>
<organism evidence="4 5">
    <name type="scientific">Roseateles puraquae</name>
    <dbReference type="NCBI Taxonomy" id="431059"/>
    <lineage>
        <taxon>Bacteria</taxon>
        <taxon>Pseudomonadati</taxon>
        <taxon>Pseudomonadota</taxon>
        <taxon>Betaproteobacteria</taxon>
        <taxon>Burkholderiales</taxon>
        <taxon>Sphaerotilaceae</taxon>
        <taxon>Roseateles</taxon>
    </lineage>
</organism>
<dbReference type="Gene3D" id="3.40.50.2300">
    <property type="match status" value="1"/>
</dbReference>
<dbReference type="OrthoDB" id="9802155at2"/>
<evidence type="ECO:0000313" key="4">
    <source>
        <dbReference type="EMBL" id="OWR02513.1"/>
    </source>
</evidence>
<dbReference type="PANTHER" id="PTHR44591:SF21">
    <property type="entry name" value="TWO-COMPONENT RESPONSE REGULATOR"/>
    <property type="match status" value="1"/>
</dbReference>
<dbReference type="PANTHER" id="PTHR44591">
    <property type="entry name" value="STRESS RESPONSE REGULATOR PROTEIN 1"/>
    <property type="match status" value="1"/>
</dbReference>
<keyword evidence="5" id="KW-1185">Reference proteome</keyword>
<evidence type="ECO:0000256" key="1">
    <source>
        <dbReference type="ARBA" id="ARBA00022553"/>
    </source>
</evidence>
<sequence length="121" mass="13307">MRTLFVEDNAELREQIGELLAEEGLAVVDCDCAEDALRLYTTQRFDLVITDVSLPQMSGIDLARAILRAQPGAWVVFLSGYALGENLSSFGPHVRALLKPFELEQLQALVEAVRASCSLRA</sequence>
<accession>A0A254NBH3</accession>
<dbReference type="SMART" id="SM00448">
    <property type="entry name" value="REC"/>
    <property type="match status" value="1"/>
</dbReference>
<dbReference type="InterPro" id="IPR050595">
    <property type="entry name" value="Bact_response_regulator"/>
</dbReference>
<dbReference type="EMBL" id="NISI01000009">
    <property type="protein sequence ID" value="OWR02513.1"/>
    <property type="molecule type" value="Genomic_DNA"/>
</dbReference>
<evidence type="ECO:0000256" key="2">
    <source>
        <dbReference type="PROSITE-ProRule" id="PRU00169"/>
    </source>
</evidence>
<keyword evidence="1 2" id="KW-0597">Phosphoprotein</keyword>